<evidence type="ECO:0000313" key="2">
    <source>
        <dbReference type="Proteomes" id="UP000197065"/>
    </source>
</evidence>
<dbReference type="Proteomes" id="UP000197065">
    <property type="component" value="Unassembled WGS sequence"/>
</dbReference>
<evidence type="ECO:0000313" key="1">
    <source>
        <dbReference type="EMBL" id="SNB73252.1"/>
    </source>
</evidence>
<dbReference type="EMBL" id="FYEH01000010">
    <property type="protein sequence ID" value="SNB73252.1"/>
    <property type="molecule type" value="Genomic_DNA"/>
</dbReference>
<accession>A0A212RLN0</accession>
<reference evidence="1 2" key="1">
    <citation type="submission" date="2017-06" db="EMBL/GenBank/DDBJ databases">
        <authorList>
            <person name="Kim H.J."/>
            <person name="Triplett B.A."/>
        </authorList>
    </citation>
    <scope>NUCLEOTIDE SEQUENCE [LARGE SCALE GENOMIC DNA]</scope>
    <source>
        <strain evidence="1 2">B29T1</strain>
    </source>
</reference>
<name>A0A212RLN0_9PROT</name>
<gene>
    <name evidence="1" type="ORF">SAMN07250955_11094</name>
</gene>
<keyword evidence="2" id="KW-1185">Reference proteome</keyword>
<protein>
    <submittedName>
        <fullName evidence="1">Uncharacterized protein</fullName>
    </submittedName>
</protein>
<dbReference type="AlphaFoldDB" id="A0A212RLN0"/>
<sequence length="44" mass="4700">MRFGQAPVLSFVQGLAGAYGVMVDVAVYSPTGIRIPLTTMHIFS</sequence>
<proteinExistence type="predicted"/>
<organism evidence="1 2">
    <name type="scientific">Arboricoccus pini</name>
    <dbReference type="NCBI Taxonomy" id="1963835"/>
    <lineage>
        <taxon>Bacteria</taxon>
        <taxon>Pseudomonadati</taxon>
        <taxon>Pseudomonadota</taxon>
        <taxon>Alphaproteobacteria</taxon>
        <taxon>Geminicoccales</taxon>
        <taxon>Geminicoccaceae</taxon>
        <taxon>Arboricoccus</taxon>
    </lineage>
</organism>